<dbReference type="EMBL" id="AUSV01000008">
    <property type="protein sequence ID" value="ESP94959.1"/>
    <property type="molecule type" value="Genomic_DNA"/>
</dbReference>
<gene>
    <name evidence="1" type="ORF">PL2TA16_04515</name>
</gene>
<organism evidence="1 2">
    <name type="scientific">Pseudoalteromonas luteoviolacea (strain 2ta16)</name>
    <dbReference type="NCBI Taxonomy" id="1353533"/>
    <lineage>
        <taxon>Bacteria</taxon>
        <taxon>Pseudomonadati</taxon>
        <taxon>Pseudomonadota</taxon>
        <taxon>Gammaproteobacteria</taxon>
        <taxon>Alteromonadales</taxon>
        <taxon>Pseudoalteromonadaceae</taxon>
        <taxon>Pseudoalteromonas</taxon>
    </lineage>
</organism>
<evidence type="ECO:0000313" key="1">
    <source>
        <dbReference type="EMBL" id="ESP94959.1"/>
    </source>
</evidence>
<accession>V4I3Z7</accession>
<evidence type="ECO:0000313" key="2">
    <source>
        <dbReference type="Proteomes" id="UP000017820"/>
    </source>
</evidence>
<dbReference type="PROSITE" id="PS51257">
    <property type="entry name" value="PROKAR_LIPOPROTEIN"/>
    <property type="match status" value="1"/>
</dbReference>
<dbReference type="AlphaFoldDB" id="V4I3Z7"/>
<reference evidence="1 2" key="1">
    <citation type="submission" date="2013-07" db="EMBL/GenBank/DDBJ databases">
        <title>Draft genome sequence of Pseudoalteromonas luteoviolacea 2ta16.</title>
        <authorList>
            <person name="Allen E.E."/>
            <person name="Azam F."/>
            <person name="Podell S."/>
        </authorList>
    </citation>
    <scope>NUCLEOTIDE SEQUENCE [LARGE SCALE GENOMIC DNA]</scope>
    <source>
        <strain evidence="1 2">2ta16</strain>
    </source>
</reference>
<proteinExistence type="predicted"/>
<comment type="caution">
    <text evidence="1">The sequence shown here is derived from an EMBL/GenBank/DDBJ whole genome shotgun (WGS) entry which is preliminary data.</text>
</comment>
<protein>
    <recommendedName>
        <fullName evidence="3">Lipoprotein</fullName>
    </recommendedName>
</protein>
<evidence type="ECO:0008006" key="3">
    <source>
        <dbReference type="Google" id="ProtNLM"/>
    </source>
</evidence>
<dbReference type="Proteomes" id="UP000017820">
    <property type="component" value="Unassembled WGS sequence"/>
</dbReference>
<dbReference type="GeneID" id="29921281"/>
<sequence>MRYTIIILIAFFLSGCGPGVKDGTVEIAAEYYFAFAGGEQNFIIYEGEERSKGVIILASLSQFLLVDNVIYASRKPLISQVINDVLKVVGKGECEYYFINTLDHTVDGPLNVNQVAKSKNWEKVNVELDIQKPVIMSSECNLKSARLLSK</sequence>
<name>V4I3Z7_PSEL2</name>
<dbReference type="RefSeq" id="WP_023397479.1">
    <property type="nucleotide sequence ID" value="NZ_AUSV01000008.1"/>
</dbReference>